<dbReference type="InterPro" id="IPR029058">
    <property type="entry name" value="AB_hydrolase_fold"/>
</dbReference>
<proteinExistence type="predicted"/>
<name>A0ABW2THR7_9PSEU</name>
<evidence type="ECO:0000313" key="1">
    <source>
        <dbReference type="EMBL" id="MFC7613250.1"/>
    </source>
</evidence>
<dbReference type="EMBL" id="JBHTEY010000004">
    <property type="protein sequence ID" value="MFC7613250.1"/>
    <property type="molecule type" value="Genomic_DNA"/>
</dbReference>
<protein>
    <submittedName>
        <fullName evidence="1">Uncharacterized protein</fullName>
    </submittedName>
</protein>
<gene>
    <name evidence="1" type="ORF">ACFQV2_06145</name>
</gene>
<dbReference type="Gene3D" id="3.40.50.1820">
    <property type="entry name" value="alpha/beta hydrolase"/>
    <property type="match status" value="1"/>
</dbReference>
<accession>A0ABW2THR7</accession>
<keyword evidence="2" id="KW-1185">Reference proteome</keyword>
<comment type="caution">
    <text evidence="1">The sequence shown here is derived from an EMBL/GenBank/DDBJ whole genome shotgun (WGS) entry which is preliminary data.</text>
</comment>
<organism evidence="1 2">
    <name type="scientific">Actinokineospora soli</name>
    <dbReference type="NCBI Taxonomy" id="1048753"/>
    <lineage>
        <taxon>Bacteria</taxon>
        <taxon>Bacillati</taxon>
        <taxon>Actinomycetota</taxon>
        <taxon>Actinomycetes</taxon>
        <taxon>Pseudonocardiales</taxon>
        <taxon>Pseudonocardiaceae</taxon>
        <taxon>Actinokineospora</taxon>
    </lineage>
</organism>
<dbReference type="Proteomes" id="UP001596512">
    <property type="component" value="Unassembled WGS sequence"/>
</dbReference>
<evidence type="ECO:0000313" key="2">
    <source>
        <dbReference type="Proteomes" id="UP001596512"/>
    </source>
</evidence>
<reference evidence="2" key="1">
    <citation type="journal article" date="2019" name="Int. J. Syst. Evol. Microbiol.">
        <title>The Global Catalogue of Microorganisms (GCM) 10K type strain sequencing project: providing services to taxonomists for standard genome sequencing and annotation.</title>
        <authorList>
            <consortium name="The Broad Institute Genomics Platform"/>
            <consortium name="The Broad Institute Genome Sequencing Center for Infectious Disease"/>
            <person name="Wu L."/>
            <person name="Ma J."/>
        </authorList>
    </citation>
    <scope>NUCLEOTIDE SEQUENCE [LARGE SCALE GENOMIC DNA]</scope>
    <source>
        <strain evidence="2">JCM 17695</strain>
    </source>
</reference>
<sequence length="300" mass="33003">MADVVAIHGMLMNRRSRAEMAERWHPAMITGLENVRCDGAQNITIEYAFYGHLYNDGKAGGGPAYHLSDLEVGLERDLFVAIGAAADDGDDATAPGKVWLPNVLQRAARRIEASGTLDGPVSRVIRLVKQVGRYFHDQEFANRVHAEVDEAMARKPKVVVAHSLGSVIAYNWLRTQAPGRVPTLVTIGSPLGFRGIRLALRSDQGEAPLPWPGVKRWVNVAATEDAIAMVKCLDGMFDGKIHDELASNTRRHAHSAVKYLENLNTADAIKKPWLMGSHDPRSVLHIRHLRVSRPPRPEAG</sequence>
<dbReference type="SUPFAM" id="SSF53474">
    <property type="entry name" value="alpha/beta-Hydrolases"/>
    <property type="match status" value="1"/>
</dbReference>